<feature type="region of interest" description="Disordered" evidence="1">
    <location>
        <begin position="61"/>
        <end position="107"/>
    </location>
</feature>
<feature type="compositionally biased region" description="Basic and acidic residues" evidence="1">
    <location>
        <begin position="81"/>
        <end position="107"/>
    </location>
</feature>
<comment type="caution">
    <text evidence="3">The sequence shown here is derived from an EMBL/GenBank/DDBJ whole genome shotgun (WGS) entry which is preliminary data.</text>
</comment>
<keyword evidence="2" id="KW-1133">Transmembrane helix</keyword>
<dbReference type="Proteomes" id="UP001249291">
    <property type="component" value="Unassembled WGS sequence"/>
</dbReference>
<proteinExistence type="predicted"/>
<evidence type="ECO:0000256" key="2">
    <source>
        <dbReference type="SAM" id="Phobius"/>
    </source>
</evidence>
<keyword evidence="2" id="KW-0472">Membrane</keyword>
<keyword evidence="2" id="KW-0812">Transmembrane</keyword>
<feature type="transmembrane region" description="Helical" evidence="2">
    <location>
        <begin position="27"/>
        <end position="50"/>
    </location>
</feature>
<reference evidence="3 4" key="1">
    <citation type="submission" date="2023-08" db="EMBL/GenBank/DDBJ databases">
        <title>Functional and genomic diversity of the sorghum phyllosphere microbiome.</title>
        <authorList>
            <person name="Shade A."/>
        </authorList>
    </citation>
    <scope>NUCLEOTIDE SEQUENCE [LARGE SCALE GENOMIC DNA]</scope>
    <source>
        <strain evidence="3 4">SORGH_AS_0445</strain>
    </source>
</reference>
<evidence type="ECO:0000313" key="4">
    <source>
        <dbReference type="Proteomes" id="UP001249291"/>
    </source>
</evidence>
<name>A0ABU1HL92_9MICO</name>
<evidence type="ECO:0000256" key="1">
    <source>
        <dbReference type="SAM" id="MobiDB-lite"/>
    </source>
</evidence>
<feature type="compositionally biased region" description="Basic and acidic residues" evidence="1">
    <location>
        <begin position="61"/>
        <end position="72"/>
    </location>
</feature>
<accession>A0ABU1HL92</accession>
<sequence>MDGSLPTAAEFATGILAVAADGTASGLLMAAVLGVFLGIIAVFVTWYLIIDRRLDAQRRRREASVRSAEFDQQHTQSDQGDADRHEHREVVLEDHTAEDRRDGDAGR</sequence>
<dbReference type="EMBL" id="JAVIZQ010000001">
    <property type="protein sequence ID" value="MDR6140814.1"/>
    <property type="molecule type" value="Genomic_DNA"/>
</dbReference>
<evidence type="ECO:0000313" key="3">
    <source>
        <dbReference type="EMBL" id="MDR6140814.1"/>
    </source>
</evidence>
<protein>
    <recommendedName>
        <fullName evidence="5">LapA family protein</fullName>
    </recommendedName>
</protein>
<keyword evidence="4" id="KW-1185">Reference proteome</keyword>
<organism evidence="3 4">
    <name type="scientific">Microbacterium foliorum</name>
    <dbReference type="NCBI Taxonomy" id="104336"/>
    <lineage>
        <taxon>Bacteria</taxon>
        <taxon>Bacillati</taxon>
        <taxon>Actinomycetota</taxon>
        <taxon>Actinomycetes</taxon>
        <taxon>Micrococcales</taxon>
        <taxon>Microbacteriaceae</taxon>
        <taxon>Microbacterium</taxon>
    </lineage>
</organism>
<evidence type="ECO:0008006" key="5">
    <source>
        <dbReference type="Google" id="ProtNLM"/>
    </source>
</evidence>
<gene>
    <name evidence="3" type="ORF">QE375_000368</name>
</gene>